<dbReference type="PANTHER" id="PTHR43033:SF1">
    <property type="entry name" value="TRNA(ILE)-LYSIDINE SYNTHASE-RELATED"/>
    <property type="match status" value="1"/>
</dbReference>
<dbReference type="GO" id="GO:0032267">
    <property type="term" value="F:tRNA(Ile)-lysidine synthase activity"/>
    <property type="evidence" value="ECO:0007669"/>
    <property type="project" value="UniProtKB-EC"/>
</dbReference>
<feature type="region of interest" description="Disordered" evidence="7">
    <location>
        <begin position="217"/>
        <end position="240"/>
    </location>
</feature>
<dbReference type="Proteomes" id="UP000324241">
    <property type="component" value="Unassembled WGS sequence"/>
</dbReference>
<evidence type="ECO:0000256" key="6">
    <source>
        <dbReference type="ARBA" id="ARBA00048539"/>
    </source>
</evidence>
<dbReference type="AlphaFoldDB" id="A0A5M9MZJ0"/>
<dbReference type="RefSeq" id="XP_033431893.1">
    <property type="nucleotide sequence ID" value="XM_033566136.1"/>
</dbReference>
<comment type="catalytic activity">
    <reaction evidence="6">
        <text>cytidine(34) in tRNA(Ile2) + L-lysine + ATP = lysidine(34) in tRNA(Ile2) + AMP + diphosphate + H(+)</text>
        <dbReference type="Rhea" id="RHEA:43744"/>
        <dbReference type="Rhea" id="RHEA-COMP:10625"/>
        <dbReference type="Rhea" id="RHEA-COMP:10670"/>
        <dbReference type="ChEBI" id="CHEBI:15378"/>
        <dbReference type="ChEBI" id="CHEBI:30616"/>
        <dbReference type="ChEBI" id="CHEBI:32551"/>
        <dbReference type="ChEBI" id="CHEBI:33019"/>
        <dbReference type="ChEBI" id="CHEBI:82748"/>
        <dbReference type="ChEBI" id="CHEBI:83665"/>
        <dbReference type="ChEBI" id="CHEBI:456215"/>
        <dbReference type="EC" id="6.3.4.19"/>
    </reaction>
</comment>
<protein>
    <recommendedName>
        <fullName evidence="1">tRNA(Ile)-lysidine synthetase</fullName>
        <ecNumber evidence="1">6.3.4.19</ecNumber>
    </recommendedName>
</protein>
<dbReference type="CDD" id="cd01992">
    <property type="entry name" value="TilS_N"/>
    <property type="match status" value="1"/>
</dbReference>
<accession>A0A5M9MZJ0</accession>
<dbReference type="GeneID" id="54324138"/>
<name>A0A5M9MZJ0_9EURO</name>
<sequence>MAGSCLLPSSPKSITVPQLLENFRRAWFEFRVLRAKRNQEASLPRRIGLAVSGGADSMALAYLCRQWEKDQLCHGHDIAVTAFVVDHKAREESAQEAAMVSRWLTELGIKTQILELLWPQGAQTPSQVSAFETHARRLRFQALGRACRDHRIEALLMGHHRDDNVETTLWRLSSGARGAGLAGIPPVARIPECHGIYGVSESGSAVVLQPRQDVSSTGWCSTPEQTSRATDDSHKTTTPHPKIYMSTGGILICRPLLSFPKANLLATCHENQVPYVSDPTNFDATLTARNAIRSLLSSNRLPRALQPPSILSLVRNSQVLLQETTDLSNQLLQQCKILDINLTTCTLILKFPHPLSTPTSTSSSTNPQSHSTARHHKTHQIQTLTLRRITELISPFPENHFPLRSFEHFTSRVFPAPSTRNPITTISTRQTFTLGGVMFQPLDRNPTQLTQGDSTIADGYQSHHHNNENDSDNNHNQNYNYNGHGNIWLLSRQPFIRNRLPTLHFDVHVHVPKQHPTLATSPSQSEIQTQCPSTDPKYTPWRLWDERYWFRFSVILGSTDSLQDYPGYENIIDTISGMEKIPLVVRGFQKSDLAFIRQIANERPRYRSRHGNMSRRANKDPELDLLTQRLSREAPGQTRFTLPLVSITEGFRDLDRDLPLALPTMNMWLPGMHDFLRTLGPWRIQWEWMYKMVDTEPLKLMGGLEAP</sequence>
<dbReference type="InterPro" id="IPR012795">
    <property type="entry name" value="tRNA_Ile_lys_synt_N"/>
</dbReference>
<dbReference type="Pfam" id="PF01171">
    <property type="entry name" value="ATP_bind_3"/>
    <property type="match status" value="1"/>
</dbReference>
<dbReference type="EC" id="6.3.4.19" evidence="1"/>
<evidence type="ECO:0000256" key="4">
    <source>
        <dbReference type="ARBA" id="ARBA00022741"/>
    </source>
</evidence>
<evidence type="ECO:0000256" key="2">
    <source>
        <dbReference type="ARBA" id="ARBA00022598"/>
    </source>
</evidence>
<dbReference type="GO" id="GO:0005524">
    <property type="term" value="F:ATP binding"/>
    <property type="evidence" value="ECO:0007669"/>
    <property type="project" value="UniProtKB-KW"/>
</dbReference>
<dbReference type="PANTHER" id="PTHR43033">
    <property type="entry name" value="TRNA(ILE)-LYSIDINE SYNTHASE-RELATED"/>
    <property type="match status" value="1"/>
</dbReference>
<dbReference type="GO" id="GO:0008033">
    <property type="term" value="P:tRNA processing"/>
    <property type="evidence" value="ECO:0007669"/>
    <property type="project" value="UniProtKB-KW"/>
</dbReference>
<dbReference type="OrthoDB" id="434144at2759"/>
<dbReference type="EMBL" id="QUQM01000002">
    <property type="protein sequence ID" value="KAA8652532.1"/>
    <property type="molecule type" value="Genomic_DNA"/>
</dbReference>
<dbReference type="SUPFAM" id="SSF52402">
    <property type="entry name" value="Adenine nucleotide alpha hydrolases-like"/>
    <property type="match status" value="1"/>
</dbReference>
<keyword evidence="4" id="KW-0547">Nucleotide-binding</keyword>
<comment type="caution">
    <text evidence="9">The sequence shown here is derived from an EMBL/GenBank/DDBJ whole genome shotgun (WGS) entry which is preliminary data.</text>
</comment>
<organism evidence="9 10">
    <name type="scientific">Aspergillus tanneri</name>
    <dbReference type="NCBI Taxonomy" id="1220188"/>
    <lineage>
        <taxon>Eukaryota</taxon>
        <taxon>Fungi</taxon>
        <taxon>Dikarya</taxon>
        <taxon>Ascomycota</taxon>
        <taxon>Pezizomycotina</taxon>
        <taxon>Eurotiomycetes</taxon>
        <taxon>Eurotiomycetidae</taxon>
        <taxon>Eurotiales</taxon>
        <taxon>Aspergillaceae</taxon>
        <taxon>Aspergillus</taxon>
        <taxon>Aspergillus subgen. Circumdati</taxon>
    </lineage>
</organism>
<proteinExistence type="inferred from homology"/>
<dbReference type="Gene3D" id="3.40.50.620">
    <property type="entry name" value="HUPs"/>
    <property type="match status" value="1"/>
</dbReference>
<feature type="compositionally biased region" description="Polar residues" evidence="7">
    <location>
        <begin position="217"/>
        <end position="228"/>
    </location>
</feature>
<evidence type="ECO:0000256" key="5">
    <source>
        <dbReference type="ARBA" id="ARBA00022840"/>
    </source>
</evidence>
<evidence type="ECO:0000256" key="7">
    <source>
        <dbReference type="SAM" id="MobiDB-lite"/>
    </source>
</evidence>
<dbReference type="InterPro" id="IPR014729">
    <property type="entry name" value="Rossmann-like_a/b/a_fold"/>
</dbReference>
<feature type="region of interest" description="Disordered" evidence="7">
    <location>
        <begin position="356"/>
        <end position="381"/>
    </location>
</feature>
<evidence type="ECO:0000256" key="1">
    <source>
        <dbReference type="ARBA" id="ARBA00013267"/>
    </source>
</evidence>
<dbReference type="InterPro" id="IPR011063">
    <property type="entry name" value="TilS/TtcA_N"/>
</dbReference>
<reference evidence="9 10" key="1">
    <citation type="submission" date="2019-08" db="EMBL/GenBank/DDBJ databases">
        <title>The genome sequence of a newly discovered highly antifungal drug resistant Aspergillus species, Aspergillus tanneri NIH 1004.</title>
        <authorList>
            <person name="Mounaud S."/>
            <person name="Singh I."/>
            <person name="Joardar V."/>
            <person name="Pakala S."/>
            <person name="Pakala S."/>
            <person name="Venepally P."/>
            <person name="Chung J.K."/>
            <person name="Losada L."/>
            <person name="Nierman W.C."/>
        </authorList>
    </citation>
    <scope>NUCLEOTIDE SEQUENCE [LARGE SCALE GENOMIC DNA]</scope>
    <source>
        <strain evidence="9 10">NIH1004</strain>
    </source>
</reference>
<feature type="region of interest" description="Disordered" evidence="7">
    <location>
        <begin position="454"/>
        <end position="478"/>
    </location>
</feature>
<dbReference type="HAMAP" id="MF_01161">
    <property type="entry name" value="tRNA_Ile_lys_synt"/>
    <property type="match status" value="1"/>
</dbReference>
<feature type="domain" description="tRNA(Ile)-lysidine/2-thiocytidine synthase N-terminal" evidence="8">
    <location>
        <begin position="47"/>
        <end position="294"/>
    </location>
</feature>
<evidence type="ECO:0000313" key="10">
    <source>
        <dbReference type="Proteomes" id="UP000324241"/>
    </source>
</evidence>
<dbReference type="NCBIfam" id="TIGR02432">
    <property type="entry name" value="lysidine_TilS_N"/>
    <property type="match status" value="1"/>
</dbReference>
<dbReference type="VEuPathDB" id="FungiDB:EYZ11_002637"/>
<gene>
    <name evidence="9" type="ORF">ATNIH1004_001436</name>
</gene>
<keyword evidence="5" id="KW-0067">ATP-binding</keyword>
<dbReference type="InterPro" id="IPR012094">
    <property type="entry name" value="tRNA_Ile_lys_synt"/>
</dbReference>
<feature type="compositionally biased region" description="Low complexity" evidence="7">
    <location>
        <begin position="356"/>
        <end position="371"/>
    </location>
</feature>
<evidence type="ECO:0000256" key="3">
    <source>
        <dbReference type="ARBA" id="ARBA00022694"/>
    </source>
</evidence>
<keyword evidence="3" id="KW-0819">tRNA processing</keyword>
<evidence type="ECO:0000313" key="9">
    <source>
        <dbReference type="EMBL" id="KAA8652532.1"/>
    </source>
</evidence>
<evidence type="ECO:0000259" key="8">
    <source>
        <dbReference type="Pfam" id="PF01171"/>
    </source>
</evidence>
<keyword evidence="2" id="KW-0436">Ligase</keyword>